<evidence type="ECO:0000313" key="15">
    <source>
        <dbReference type="Proteomes" id="UP001164803"/>
    </source>
</evidence>
<keyword evidence="7 9" id="KW-0807">Transducer</keyword>
<evidence type="ECO:0000313" key="14">
    <source>
        <dbReference type="EMBL" id="WAH36328.1"/>
    </source>
</evidence>
<evidence type="ECO:0000256" key="8">
    <source>
        <dbReference type="ARBA" id="ARBA00029447"/>
    </source>
</evidence>
<keyword evidence="2" id="KW-1003">Cell membrane</keyword>
<evidence type="ECO:0000256" key="2">
    <source>
        <dbReference type="ARBA" id="ARBA00022475"/>
    </source>
</evidence>
<keyword evidence="3" id="KW-0145">Chemotaxis</keyword>
<dbReference type="EMBL" id="CP104064">
    <property type="protein sequence ID" value="WAH36328.1"/>
    <property type="molecule type" value="Genomic_DNA"/>
</dbReference>
<name>A0ABY6Z178_9BACL</name>
<gene>
    <name evidence="14" type="ORF">NZD86_19175</name>
</gene>
<feature type="domain" description="Methyl-accepting transducer" evidence="12">
    <location>
        <begin position="363"/>
        <end position="599"/>
    </location>
</feature>
<dbReference type="Gene3D" id="6.10.340.10">
    <property type="match status" value="1"/>
</dbReference>
<feature type="transmembrane region" description="Helical" evidence="10">
    <location>
        <begin position="273"/>
        <end position="295"/>
    </location>
</feature>
<evidence type="ECO:0000256" key="1">
    <source>
        <dbReference type="ARBA" id="ARBA00004651"/>
    </source>
</evidence>
<keyword evidence="15" id="KW-1185">Reference proteome</keyword>
<dbReference type="CDD" id="cd11386">
    <property type="entry name" value="MCP_signal"/>
    <property type="match status" value="1"/>
</dbReference>
<comment type="subcellular location">
    <subcellularLocation>
        <location evidence="1">Cell membrane</location>
        <topology evidence="1">Multi-pass membrane protein</topology>
    </subcellularLocation>
</comment>
<feature type="chain" id="PRO_5046487070" evidence="11">
    <location>
        <begin position="24"/>
        <end position="649"/>
    </location>
</feature>
<dbReference type="Pfam" id="PF02743">
    <property type="entry name" value="dCache_1"/>
    <property type="match status" value="1"/>
</dbReference>
<dbReference type="CDD" id="cd12912">
    <property type="entry name" value="PDC2_MCP_like"/>
    <property type="match status" value="1"/>
</dbReference>
<keyword evidence="11" id="KW-0732">Signal</keyword>
<evidence type="ECO:0000256" key="3">
    <source>
        <dbReference type="ARBA" id="ARBA00022500"/>
    </source>
</evidence>
<dbReference type="CDD" id="cd12913">
    <property type="entry name" value="PDC1_MCP_like"/>
    <property type="match status" value="1"/>
</dbReference>
<organism evidence="14 15">
    <name type="scientific">Alicyclobacillus dauci</name>
    <dbReference type="NCBI Taxonomy" id="1475485"/>
    <lineage>
        <taxon>Bacteria</taxon>
        <taxon>Bacillati</taxon>
        <taxon>Bacillota</taxon>
        <taxon>Bacilli</taxon>
        <taxon>Bacillales</taxon>
        <taxon>Alicyclobacillaceae</taxon>
        <taxon>Alicyclobacillus</taxon>
    </lineage>
</organism>
<evidence type="ECO:0000256" key="10">
    <source>
        <dbReference type="SAM" id="Phobius"/>
    </source>
</evidence>
<dbReference type="Gene3D" id="1.10.287.950">
    <property type="entry name" value="Methyl-accepting chemotaxis protein"/>
    <property type="match status" value="1"/>
</dbReference>
<dbReference type="Pfam" id="PF00672">
    <property type="entry name" value="HAMP"/>
    <property type="match status" value="1"/>
</dbReference>
<dbReference type="SMART" id="SM00304">
    <property type="entry name" value="HAMP"/>
    <property type="match status" value="1"/>
</dbReference>
<proteinExistence type="inferred from homology"/>
<feature type="domain" description="HAMP" evidence="13">
    <location>
        <begin position="292"/>
        <end position="344"/>
    </location>
</feature>
<dbReference type="CDD" id="cd06225">
    <property type="entry name" value="HAMP"/>
    <property type="match status" value="1"/>
</dbReference>
<sequence>MKISSKLVTAFAGILLLPSIAIAGFAYNSARSGVNTQMLNTATSNVNLLNSQIDSYISTHEEDVDTLTSQVDKSNNDPATIQDLLDAFQSKHPELEGSWIVPMAGGYFHAPHMKMPKNFNPKVRPWYIAAKNTPGHPIVTAPYSSAVVSGTEVVALAEMSPDGKYIIGTNLSLESLASIAKHVKIGQSGYAVLADNQKHYIVDPSHKAGSPVGNAHEWAVIYSQASGDVKYTLNGQSNQSVFETNKLTGWKVIGTMDLRDEATASAPILHETIIVLVIALLLGALCVFFVIRSIITPLKSLVRSAKTIGDGNLTEEILIKNKDEFGQLGNSFNQMRESIRGVLVDVSQTSEQVAASAEELMASSEQSGKAAQNISEIIQVVANGSERQAARVDESNVVVREMSGGIQQIAVSAQRVTENSSDATAVADEGQVSIESVVTHMDHIHNTVTGLAESVQKLGERSQQIGNIVNVITDIASQTNLLSLNASIEAARAGEQGRGFAVVANEIRKLAEQSASSAQGIAELVTSIQMDTNEAVKATSSTSEAVVQGLNAVQFAGKSFTKIHGTVTAVADQIQEVSAAVEQMSASSEEVSRSMSAIYEVTQETAAGTQNVSAATEEQLASMEEITASATELARMAEELQHMIQRFTV</sequence>
<keyword evidence="5 10" id="KW-1133">Transmembrane helix</keyword>
<reference evidence="14" key="1">
    <citation type="submission" date="2022-08" db="EMBL/GenBank/DDBJ databases">
        <title>Alicyclobacillus dauci DSM2870, complete genome.</title>
        <authorList>
            <person name="Wang Q."/>
            <person name="Cai R."/>
            <person name="Wang Z."/>
        </authorList>
    </citation>
    <scope>NUCLEOTIDE SEQUENCE</scope>
    <source>
        <strain evidence="14">DSM 28700</strain>
    </source>
</reference>
<dbReference type="InterPro" id="IPR004089">
    <property type="entry name" value="MCPsignal_dom"/>
</dbReference>
<evidence type="ECO:0000256" key="4">
    <source>
        <dbReference type="ARBA" id="ARBA00022692"/>
    </source>
</evidence>
<dbReference type="PANTHER" id="PTHR32089">
    <property type="entry name" value="METHYL-ACCEPTING CHEMOTAXIS PROTEIN MCPB"/>
    <property type="match status" value="1"/>
</dbReference>
<dbReference type="InterPro" id="IPR033479">
    <property type="entry name" value="dCache_1"/>
</dbReference>
<evidence type="ECO:0000256" key="9">
    <source>
        <dbReference type="PROSITE-ProRule" id="PRU00284"/>
    </source>
</evidence>
<evidence type="ECO:0000256" key="6">
    <source>
        <dbReference type="ARBA" id="ARBA00023136"/>
    </source>
</evidence>
<feature type="signal peptide" evidence="11">
    <location>
        <begin position="1"/>
        <end position="23"/>
    </location>
</feature>
<dbReference type="RefSeq" id="WP_268043657.1">
    <property type="nucleotide sequence ID" value="NZ_CP104064.1"/>
</dbReference>
<dbReference type="Gene3D" id="3.30.450.20">
    <property type="entry name" value="PAS domain"/>
    <property type="match status" value="2"/>
</dbReference>
<dbReference type="Pfam" id="PF00015">
    <property type="entry name" value="MCPsignal"/>
    <property type="match status" value="1"/>
</dbReference>
<dbReference type="PROSITE" id="PS50111">
    <property type="entry name" value="CHEMOTAXIS_TRANSDUC_2"/>
    <property type="match status" value="1"/>
</dbReference>
<dbReference type="SUPFAM" id="SSF58104">
    <property type="entry name" value="Methyl-accepting chemotaxis protein (MCP) signaling domain"/>
    <property type="match status" value="1"/>
</dbReference>
<dbReference type="Proteomes" id="UP001164803">
    <property type="component" value="Chromosome"/>
</dbReference>
<evidence type="ECO:0000256" key="11">
    <source>
        <dbReference type="SAM" id="SignalP"/>
    </source>
</evidence>
<evidence type="ECO:0000256" key="5">
    <source>
        <dbReference type="ARBA" id="ARBA00022989"/>
    </source>
</evidence>
<protein>
    <submittedName>
        <fullName evidence="14">Methyl-accepting chemotaxis protein</fullName>
    </submittedName>
</protein>
<dbReference type="InterPro" id="IPR003660">
    <property type="entry name" value="HAMP_dom"/>
</dbReference>
<keyword evidence="6 10" id="KW-0472">Membrane</keyword>
<evidence type="ECO:0000256" key="7">
    <source>
        <dbReference type="ARBA" id="ARBA00023224"/>
    </source>
</evidence>
<evidence type="ECO:0000259" key="12">
    <source>
        <dbReference type="PROSITE" id="PS50111"/>
    </source>
</evidence>
<evidence type="ECO:0000259" key="13">
    <source>
        <dbReference type="PROSITE" id="PS50885"/>
    </source>
</evidence>
<comment type="similarity">
    <text evidence="8">Belongs to the methyl-accepting chemotaxis (MCP) protein family.</text>
</comment>
<dbReference type="PANTHER" id="PTHR32089:SF114">
    <property type="entry name" value="METHYL-ACCEPTING CHEMOTAXIS PROTEIN MCPB"/>
    <property type="match status" value="1"/>
</dbReference>
<keyword evidence="4 10" id="KW-0812">Transmembrane</keyword>
<dbReference type="SMART" id="SM00283">
    <property type="entry name" value="MA"/>
    <property type="match status" value="1"/>
</dbReference>
<dbReference type="PROSITE" id="PS50885">
    <property type="entry name" value="HAMP"/>
    <property type="match status" value="1"/>
</dbReference>
<accession>A0ABY6Z178</accession>